<protein>
    <submittedName>
        <fullName evidence="1">Uncharacterized protein</fullName>
    </submittedName>
</protein>
<dbReference type="EMBL" id="CP071518">
    <property type="protein sequence ID" value="QSX79563.1"/>
    <property type="molecule type" value="Genomic_DNA"/>
</dbReference>
<proteinExistence type="predicted"/>
<dbReference type="AlphaFoldDB" id="A0A974Y2U6"/>
<sequence>MKQNLVHQHYSPEQWAQVDTAIDALAAALEPFLVGMSASQRRLLVKMGDGSEAFVRGAADVISDNLALLPRGFDVEEMKRDIASHDALQVRLTRLTTLVDKSRHTQMALGSDAMVAALDGYSILKRYAESEGFDTLRRVLGKRFSGQGVRAEEEVPPQM</sequence>
<evidence type="ECO:0000313" key="1">
    <source>
        <dbReference type="EMBL" id="QSX79563.1"/>
    </source>
</evidence>
<dbReference type="KEGG" id="lsf:I8J32_006855"/>
<dbReference type="Proteomes" id="UP000639274">
    <property type="component" value="Chromosome"/>
</dbReference>
<keyword evidence="2" id="KW-1185">Reference proteome</keyword>
<accession>A0A974Y2U6</accession>
<organism evidence="1 2">
    <name type="scientific">Agrilutibacter solisilvae</name>
    <dbReference type="NCBI Taxonomy" id="2763317"/>
    <lineage>
        <taxon>Bacteria</taxon>
        <taxon>Pseudomonadati</taxon>
        <taxon>Pseudomonadota</taxon>
        <taxon>Gammaproteobacteria</taxon>
        <taxon>Lysobacterales</taxon>
        <taxon>Lysobacteraceae</taxon>
        <taxon>Agrilutibacter</taxon>
    </lineage>
</organism>
<name>A0A974Y2U6_9GAMM</name>
<dbReference type="RefSeq" id="WP_200616329.1">
    <property type="nucleotide sequence ID" value="NZ_CP071518.1"/>
</dbReference>
<evidence type="ECO:0000313" key="2">
    <source>
        <dbReference type="Proteomes" id="UP000639274"/>
    </source>
</evidence>
<gene>
    <name evidence="1" type="ORF">I8J32_006855</name>
</gene>
<reference evidence="1 2" key="1">
    <citation type="submission" date="2021-03" db="EMBL/GenBank/DDBJ databases">
        <title>Lysobacter sp. nov. isolated from soil of gangwondo yeongwol, south Korea.</title>
        <authorList>
            <person name="Kim K.R."/>
            <person name="Kim K.H."/>
            <person name="Jeon C.O."/>
        </authorList>
    </citation>
    <scope>NUCLEOTIDE SEQUENCE [LARGE SCALE GENOMIC DNA]</scope>
    <source>
        <strain evidence="1 2">R19</strain>
    </source>
</reference>